<protein>
    <submittedName>
        <fullName evidence="2">Uncharacterized protein</fullName>
    </submittedName>
</protein>
<proteinExistence type="predicted"/>
<gene>
    <name evidence="2" type="ORF">SSSS39_01913</name>
</gene>
<reference evidence="2 3" key="1">
    <citation type="submission" date="2019-07" db="EMBL/GenBank/DDBJ databases">
        <authorList>
            <person name="Hibberd C M."/>
            <person name="Gehrig L. J."/>
            <person name="Chang H.-W."/>
            <person name="Venkatesh S."/>
        </authorList>
    </citation>
    <scope>NUCLEOTIDE SEQUENCE [LARGE SCALE GENOMIC DNA]</scope>
    <source>
        <strain evidence="2">Streptococcus_salivarius_SS_Bg39</strain>
    </source>
</reference>
<keyword evidence="1" id="KW-0175">Coiled coil</keyword>
<name>A0A564TLA9_STRVE</name>
<feature type="coiled-coil region" evidence="1">
    <location>
        <begin position="4"/>
        <end position="45"/>
    </location>
</feature>
<sequence>MVETDNLKYDIEALSAERDALTKEVEALEAKRDDLFEGIRDAEQIKVVA</sequence>
<evidence type="ECO:0000313" key="3">
    <source>
        <dbReference type="Proteomes" id="UP000380217"/>
    </source>
</evidence>
<accession>A0A564TLA9</accession>
<evidence type="ECO:0000313" key="2">
    <source>
        <dbReference type="EMBL" id="VUX07996.1"/>
    </source>
</evidence>
<dbReference type="AlphaFoldDB" id="A0A564TLA9"/>
<organism evidence="2 3">
    <name type="scientific">Streptococcus vestibularis</name>
    <dbReference type="NCBI Taxonomy" id="1343"/>
    <lineage>
        <taxon>Bacteria</taxon>
        <taxon>Bacillati</taxon>
        <taxon>Bacillota</taxon>
        <taxon>Bacilli</taxon>
        <taxon>Lactobacillales</taxon>
        <taxon>Streptococcaceae</taxon>
        <taxon>Streptococcus</taxon>
    </lineage>
</organism>
<dbReference type="Proteomes" id="UP000380217">
    <property type="component" value="Unassembled WGS sequence"/>
</dbReference>
<dbReference type="EMBL" id="CABHNJ010000030">
    <property type="protein sequence ID" value="VUX07996.1"/>
    <property type="molecule type" value="Genomic_DNA"/>
</dbReference>
<dbReference type="RefSeq" id="WP_181950401.1">
    <property type="nucleotide sequence ID" value="NZ_CABHNJ010000030.1"/>
</dbReference>
<evidence type="ECO:0000256" key="1">
    <source>
        <dbReference type="SAM" id="Coils"/>
    </source>
</evidence>